<dbReference type="SUPFAM" id="SSF49899">
    <property type="entry name" value="Concanavalin A-like lectins/glucanases"/>
    <property type="match status" value="1"/>
</dbReference>
<comment type="caution">
    <text evidence="4">The sequence shown here is derived from an EMBL/GenBank/DDBJ whole genome shotgun (WGS) entry which is preliminary data.</text>
</comment>
<feature type="transmembrane region" description="Helical" evidence="2">
    <location>
        <begin position="6"/>
        <end position="26"/>
    </location>
</feature>
<protein>
    <submittedName>
        <fullName evidence="4">Concanavalin A-like lectin/glucanase domain-containing protein</fullName>
    </submittedName>
</protein>
<feature type="compositionally biased region" description="Pro residues" evidence="1">
    <location>
        <begin position="317"/>
        <end position="326"/>
    </location>
</feature>
<accession>A0A1X2IP14</accession>
<dbReference type="OrthoDB" id="258495at2759"/>
<dbReference type="AlphaFoldDB" id="A0A1X2IP14"/>
<keyword evidence="2" id="KW-0472">Membrane</keyword>
<dbReference type="SMART" id="SM00449">
    <property type="entry name" value="SPRY"/>
    <property type="match status" value="1"/>
</dbReference>
<dbReference type="Gene3D" id="2.60.120.920">
    <property type="match status" value="1"/>
</dbReference>
<feature type="region of interest" description="Disordered" evidence="1">
    <location>
        <begin position="297"/>
        <end position="326"/>
    </location>
</feature>
<dbReference type="PROSITE" id="PS50188">
    <property type="entry name" value="B302_SPRY"/>
    <property type="match status" value="1"/>
</dbReference>
<dbReference type="InterPro" id="IPR001870">
    <property type="entry name" value="B30.2/SPRY"/>
</dbReference>
<evidence type="ECO:0000259" key="3">
    <source>
        <dbReference type="PROSITE" id="PS50188"/>
    </source>
</evidence>
<reference evidence="4 5" key="1">
    <citation type="submission" date="2016-07" db="EMBL/GenBank/DDBJ databases">
        <title>Pervasive Adenine N6-methylation of Active Genes in Fungi.</title>
        <authorList>
            <consortium name="DOE Joint Genome Institute"/>
            <person name="Mondo S.J."/>
            <person name="Dannebaum R.O."/>
            <person name="Kuo R.C."/>
            <person name="Labutti K."/>
            <person name="Haridas S."/>
            <person name="Kuo A."/>
            <person name="Salamov A."/>
            <person name="Ahrendt S.R."/>
            <person name="Lipzen A."/>
            <person name="Sullivan W."/>
            <person name="Andreopoulos W.B."/>
            <person name="Clum A."/>
            <person name="Lindquist E."/>
            <person name="Daum C."/>
            <person name="Ramamoorthy G.K."/>
            <person name="Gryganskyi A."/>
            <person name="Culley D."/>
            <person name="Magnuson J.K."/>
            <person name="James T.Y."/>
            <person name="O'Malley M.A."/>
            <person name="Stajich J.E."/>
            <person name="Spatafora J.W."/>
            <person name="Visel A."/>
            <person name="Grigoriev I.V."/>
        </authorList>
    </citation>
    <scope>NUCLEOTIDE SEQUENCE [LARGE SCALE GENOMIC DNA]</scope>
    <source>
        <strain evidence="4 5">NRRL 1336</strain>
    </source>
</reference>
<dbReference type="InterPro" id="IPR013320">
    <property type="entry name" value="ConA-like_dom_sf"/>
</dbReference>
<dbReference type="Proteomes" id="UP000193560">
    <property type="component" value="Unassembled WGS sequence"/>
</dbReference>
<keyword evidence="2" id="KW-1133">Transmembrane helix</keyword>
<dbReference type="Pfam" id="PF00622">
    <property type="entry name" value="SPRY"/>
    <property type="match status" value="1"/>
</dbReference>
<name>A0A1X2IP14_9FUNG</name>
<dbReference type="InterPro" id="IPR050618">
    <property type="entry name" value="Ubq-SigPath_Reg"/>
</dbReference>
<evidence type="ECO:0000256" key="1">
    <source>
        <dbReference type="SAM" id="MobiDB-lite"/>
    </source>
</evidence>
<keyword evidence="2" id="KW-0812">Transmembrane</keyword>
<evidence type="ECO:0000313" key="5">
    <source>
        <dbReference type="Proteomes" id="UP000193560"/>
    </source>
</evidence>
<dbReference type="GO" id="GO:0030246">
    <property type="term" value="F:carbohydrate binding"/>
    <property type="evidence" value="ECO:0007669"/>
    <property type="project" value="UniProtKB-KW"/>
</dbReference>
<dbReference type="EMBL" id="MCGE01000007">
    <property type="protein sequence ID" value="ORZ19768.1"/>
    <property type="molecule type" value="Genomic_DNA"/>
</dbReference>
<feature type="domain" description="B30.2/SPRY" evidence="3">
    <location>
        <begin position="76"/>
        <end position="256"/>
    </location>
</feature>
<evidence type="ECO:0000256" key="2">
    <source>
        <dbReference type="SAM" id="Phobius"/>
    </source>
</evidence>
<sequence length="326" mass="36067">MEWNNLYVIIVIALILAIIIGLMYVVPKLFTGSDDATTDELTADGHSSTISATVLMPLILQYHSKTELKRVEVWQKKYPPNTQNYALSTESNDDPWKFEAAADQPAIIVENDTFLVFPDDSPACSLMSNLPLPLTKPFIYFEATMIELTQMVALGLSTKPYPSWRLPGWHHHSVAYHSSTGCVYTSNPKHPKAYGPGFEKNDVIGVGYLSQSNTVFFTKNGRNLGRAITGFKFPIYPSIGAIGKTKIMVNFGQQAFRYDSANVWQGGLVNNEDLPLPPPTYGTHLRDTLLFDQPSPAHVSLSVSPHDDNDDHTAPSVPSPPPTYPI</sequence>
<keyword evidence="4" id="KW-0430">Lectin</keyword>
<evidence type="ECO:0000313" key="4">
    <source>
        <dbReference type="EMBL" id="ORZ19768.1"/>
    </source>
</evidence>
<gene>
    <name evidence="4" type="ORF">BCR42DRAFT_410473</name>
</gene>
<dbReference type="InterPro" id="IPR043136">
    <property type="entry name" value="B30.2/SPRY_sf"/>
</dbReference>
<keyword evidence="5" id="KW-1185">Reference proteome</keyword>
<organism evidence="4 5">
    <name type="scientific">Absidia repens</name>
    <dbReference type="NCBI Taxonomy" id="90262"/>
    <lineage>
        <taxon>Eukaryota</taxon>
        <taxon>Fungi</taxon>
        <taxon>Fungi incertae sedis</taxon>
        <taxon>Mucoromycota</taxon>
        <taxon>Mucoromycotina</taxon>
        <taxon>Mucoromycetes</taxon>
        <taxon>Mucorales</taxon>
        <taxon>Cunninghamellaceae</taxon>
        <taxon>Absidia</taxon>
    </lineage>
</organism>
<dbReference type="PANTHER" id="PTHR12864">
    <property type="entry name" value="RAN BINDING PROTEIN 9-RELATED"/>
    <property type="match status" value="1"/>
</dbReference>
<proteinExistence type="predicted"/>
<dbReference type="STRING" id="90262.A0A1X2IP14"/>
<dbReference type="InterPro" id="IPR003877">
    <property type="entry name" value="SPRY_dom"/>
</dbReference>